<name>A0A2G8S338_9APHY</name>
<keyword evidence="3" id="KW-1185">Reference proteome</keyword>
<accession>A0A2G8S338</accession>
<dbReference type="OrthoDB" id="2750857at2759"/>
<dbReference type="STRING" id="1077348.A0A2G8S338"/>
<feature type="compositionally biased region" description="Acidic residues" evidence="1">
    <location>
        <begin position="161"/>
        <end position="171"/>
    </location>
</feature>
<protein>
    <submittedName>
        <fullName evidence="2">Uncharacterized protein</fullName>
    </submittedName>
</protein>
<proteinExistence type="predicted"/>
<dbReference type="Proteomes" id="UP000230002">
    <property type="component" value="Unassembled WGS sequence"/>
</dbReference>
<feature type="region of interest" description="Disordered" evidence="1">
    <location>
        <begin position="1"/>
        <end position="22"/>
    </location>
</feature>
<organism evidence="2 3">
    <name type="scientific">Ganoderma sinense ZZ0214-1</name>
    <dbReference type="NCBI Taxonomy" id="1077348"/>
    <lineage>
        <taxon>Eukaryota</taxon>
        <taxon>Fungi</taxon>
        <taxon>Dikarya</taxon>
        <taxon>Basidiomycota</taxon>
        <taxon>Agaricomycotina</taxon>
        <taxon>Agaricomycetes</taxon>
        <taxon>Polyporales</taxon>
        <taxon>Polyporaceae</taxon>
        <taxon>Ganoderma</taxon>
    </lineage>
</organism>
<reference evidence="2 3" key="1">
    <citation type="journal article" date="2015" name="Sci. Rep.">
        <title>Chromosome-level genome map provides insights into diverse defense mechanisms in the medicinal fungus Ganoderma sinense.</title>
        <authorList>
            <person name="Zhu Y."/>
            <person name="Xu J."/>
            <person name="Sun C."/>
            <person name="Zhou S."/>
            <person name="Xu H."/>
            <person name="Nelson D.R."/>
            <person name="Qian J."/>
            <person name="Song J."/>
            <person name="Luo H."/>
            <person name="Xiang L."/>
            <person name="Li Y."/>
            <person name="Xu Z."/>
            <person name="Ji A."/>
            <person name="Wang L."/>
            <person name="Lu S."/>
            <person name="Hayward A."/>
            <person name="Sun W."/>
            <person name="Li X."/>
            <person name="Schwartz D.C."/>
            <person name="Wang Y."/>
            <person name="Chen S."/>
        </authorList>
    </citation>
    <scope>NUCLEOTIDE SEQUENCE [LARGE SCALE GENOMIC DNA]</scope>
    <source>
        <strain evidence="2 3">ZZ0214-1</strain>
    </source>
</reference>
<sequence>MPVYRSTNRAATTPSRTTESHSSLLVELRSRIRKLMNQNLSAYLLCLPGNSGSPRLAEDLTGNRKARMRWSPRGYARHVIIRGGKILKGWPTYAGVPFGNLSDVPGGQPVMELLLSLWTSGTLRFEDASEDEVDLAVWNPAAVLPGAPLATPKPAAVESIEGAEDSEDPIEDAVWPSEVEGEASEIDESTD</sequence>
<evidence type="ECO:0000313" key="3">
    <source>
        <dbReference type="Proteomes" id="UP000230002"/>
    </source>
</evidence>
<evidence type="ECO:0000313" key="2">
    <source>
        <dbReference type="EMBL" id="PIL28147.1"/>
    </source>
</evidence>
<comment type="caution">
    <text evidence="2">The sequence shown here is derived from an EMBL/GenBank/DDBJ whole genome shotgun (WGS) entry which is preliminary data.</text>
</comment>
<feature type="compositionally biased region" description="Acidic residues" evidence="1">
    <location>
        <begin position="179"/>
        <end position="191"/>
    </location>
</feature>
<dbReference type="AlphaFoldDB" id="A0A2G8S338"/>
<dbReference type="EMBL" id="AYKW01000027">
    <property type="protein sequence ID" value="PIL28147.1"/>
    <property type="molecule type" value="Genomic_DNA"/>
</dbReference>
<evidence type="ECO:0000256" key="1">
    <source>
        <dbReference type="SAM" id="MobiDB-lite"/>
    </source>
</evidence>
<gene>
    <name evidence="2" type="ORF">GSI_09684</name>
</gene>
<feature type="region of interest" description="Disordered" evidence="1">
    <location>
        <begin position="148"/>
        <end position="191"/>
    </location>
</feature>